<dbReference type="EMBL" id="VKKG01000005">
    <property type="protein sequence ID" value="TRY17514.1"/>
    <property type="molecule type" value="Genomic_DNA"/>
</dbReference>
<organism evidence="8 9">
    <name type="scientific">Tessaracoccus rhinocerotis</name>
    <dbReference type="NCBI Taxonomy" id="1689449"/>
    <lineage>
        <taxon>Bacteria</taxon>
        <taxon>Bacillati</taxon>
        <taxon>Actinomycetota</taxon>
        <taxon>Actinomycetes</taxon>
        <taxon>Propionibacteriales</taxon>
        <taxon>Propionibacteriaceae</taxon>
        <taxon>Tessaracoccus</taxon>
    </lineage>
</organism>
<dbReference type="CDD" id="cd09859">
    <property type="entry name" value="PIN_53EXO"/>
    <property type="match status" value="1"/>
</dbReference>
<dbReference type="SUPFAM" id="SSF88723">
    <property type="entry name" value="PIN domain-like"/>
    <property type="match status" value="1"/>
</dbReference>
<evidence type="ECO:0000313" key="9">
    <source>
        <dbReference type="Proteomes" id="UP000317638"/>
    </source>
</evidence>
<dbReference type="Pfam" id="PF02739">
    <property type="entry name" value="5_3_exonuc_N"/>
    <property type="match status" value="1"/>
</dbReference>
<sequence length="300" mass="32417">MVFDTSYLYFRAFFGVPSSMRAPDGSPINAVKGLLDSIARLVDQYRPDLVACAWDDDWRPEWRTELIPSYKAHRVVEEVPAGIDQEETPDELAQQVPVIRDVLQQLGLAVIGAARHEADDVLASLAAQHSGRSLVVTGDRDLFQLVDDDISVVYVGRGVAKHEMVDDDWLVTKYDLPANRYVDLAVLRGDPSDGLPGVKGVGEKSAAKLLKQFGSLTELVEAAVTGTGVMPPATRARIVEGAEYILKAEVVVEVVKDLELPPPTALPLDVPEATAEAIQARLGLGGTMDRIVAALAQRGA</sequence>
<dbReference type="PANTHER" id="PTHR42646">
    <property type="entry name" value="FLAP ENDONUCLEASE XNI"/>
    <property type="match status" value="1"/>
</dbReference>
<dbReference type="GO" id="GO:0008409">
    <property type="term" value="F:5'-3' exonuclease activity"/>
    <property type="evidence" value="ECO:0007669"/>
    <property type="project" value="InterPro"/>
</dbReference>
<dbReference type="InterPro" id="IPR002421">
    <property type="entry name" value="5-3_exonuclease"/>
</dbReference>
<dbReference type="AlphaFoldDB" id="A0A553JYJ7"/>
<dbReference type="SMART" id="SM00279">
    <property type="entry name" value="HhH2"/>
    <property type="match status" value="1"/>
</dbReference>
<name>A0A553JYJ7_9ACTN</name>
<dbReference type="GO" id="GO:0033567">
    <property type="term" value="P:DNA replication, Okazaki fragment processing"/>
    <property type="evidence" value="ECO:0007669"/>
    <property type="project" value="InterPro"/>
</dbReference>
<dbReference type="InterPro" id="IPR020045">
    <property type="entry name" value="DNA_polI_H3TH"/>
</dbReference>
<dbReference type="SMART" id="SM00475">
    <property type="entry name" value="53EXOc"/>
    <property type="match status" value="1"/>
</dbReference>
<comment type="function">
    <text evidence="5">5'-3' exonuclease acting preferentially on double-stranded DNA.</text>
</comment>
<gene>
    <name evidence="8" type="ORF">FOJ82_12060</name>
</gene>
<evidence type="ECO:0000313" key="8">
    <source>
        <dbReference type="EMBL" id="TRY17514.1"/>
    </source>
</evidence>
<dbReference type="SUPFAM" id="SSF47807">
    <property type="entry name" value="5' to 3' exonuclease, C-terminal subdomain"/>
    <property type="match status" value="1"/>
</dbReference>
<dbReference type="GO" id="GO:0017108">
    <property type="term" value="F:5'-flap endonuclease activity"/>
    <property type="evidence" value="ECO:0007669"/>
    <property type="project" value="InterPro"/>
</dbReference>
<comment type="caution">
    <text evidence="8">The sequence shown here is derived from an EMBL/GenBank/DDBJ whole genome shotgun (WGS) entry which is preliminary data.</text>
</comment>
<dbReference type="GO" id="GO:0003677">
    <property type="term" value="F:DNA binding"/>
    <property type="evidence" value="ECO:0007669"/>
    <property type="project" value="UniProtKB-KW"/>
</dbReference>
<keyword evidence="1" id="KW-0540">Nuclease</keyword>
<keyword evidence="3 8" id="KW-0269">Exonuclease</keyword>
<keyword evidence="4" id="KW-0238">DNA-binding</keyword>
<evidence type="ECO:0000256" key="4">
    <source>
        <dbReference type="ARBA" id="ARBA00023125"/>
    </source>
</evidence>
<dbReference type="InterPro" id="IPR020046">
    <property type="entry name" value="5-3_exonucl_a-hlix_arch_N"/>
</dbReference>
<dbReference type="OrthoDB" id="9806424at2"/>
<dbReference type="InterPro" id="IPR038969">
    <property type="entry name" value="FEN"/>
</dbReference>
<evidence type="ECO:0000259" key="7">
    <source>
        <dbReference type="SMART" id="SM00475"/>
    </source>
</evidence>
<keyword evidence="2" id="KW-0378">Hydrolase</keyword>
<evidence type="ECO:0000256" key="2">
    <source>
        <dbReference type="ARBA" id="ARBA00022801"/>
    </source>
</evidence>
<evidence type="ECO:0000256" key="6">
    <source>
        <dbReference type="ARBA" id="ARBA00050026"/>
    </source>
</evidence>
<keyword evidence="9" id="KW-1185">Reference proteome</keyword>
<evidence type="ECO:0000256" key="1">
    <source>
        <dbReference type="ARBA" id="ARBA00022722"/>
    </source>
</evidence>
<dbReference type="InterPro" id="IPR036279">
    <property type="entry name" value="5-3_exonuclease_C_sf"/>
</dbReference>
<evidence type="ECO:0000256" key="3">
    <source>
        <dbReference type="ARBA" id="ARBA00022839"/>
    </source>
</evidence>
<protein>
    <recommendedName>
        <fullName evidence="6">5'-3' exonuclease</fullName>
    </recommendedName>
</protein>
<feature type="domain" description="5'-3' exonuclease" evidence="7">
    <location>
        <begin position="1"/>
        <end position="267"/>
    </location>
</feature>
<dbReference type="PANTHER" id="PTHR42646:SF2">
    <property type="entry name" value="5'-3' EXONUCLEASE FAMILY PROTEIN"/>
    <property type="match status" value="1"/>
</dbReference>
<reference evidence="8 9" key="1">
    <citation type="submission" date="2019-07" db="EMBL/GenBank/DDBJ databases">
        <authorList>
            <person name="Zhou L.-Y."/>
        </authorList>
    </citation>
    <scope>NUCLEOTIDE SEQUENCE [LARGE SCALE GENOMIC DNA]</scope>
    <source>
        <strain evidence="8 9">YIM 101269</strain>
    </source>
</reference>
<dbReference type="Gene3D" id="1.10.150.20">
    <property type="entry name" value="5' to 3' exonuclease, C-terminal subdomain"/>
    <property type="match status" value="1"/>
</dbReference>
<dbReference type="Pfam" id="PF01367">
    <property type="entry name" value="5_3_exonuc"/>
    <property type="match status" value="1"/>
</dbReference>
<dbReference type="InterPro" id="IPR008918">
    <property type="entry name" value="HhH2"/>
</dbReference>
<evidence type="ECO:0000256" key="5">
    <source>
        <dbReference type="ARBA" id="ARBA00049957"/>
    </source>
</evidence>
<proteinExistence type="predicted"/>
<accession>A0A553JYJ7</accession>
<dbReference type="InterPro" id="IPR029060">
    <property type="entry name" value="PIN-like_dom_sf"/>
</dbReference>
<dbReference type="CDD" id="cd09898">
    <property type="entry name" value="H3TH_53EXO"/>
    <property type="match status" value="1"/>
</dbReference>
<dbReference type="Proteomes" id="UP000317638">
    <property type="component" value="Unassembled WGS sequence"/>
</dbReference>
<dbReference type="Gene3D" id="3.40.50.1010">
    <property type="entry name" value="5'-nuclease"/>
    <property type="match status" value="1"/>
</dbReference>